<dbReference type="GO" id="GO:0006260">
    <property type="term" value="P:DNA replication"/>
    <property type="evidence" value="ECO:0007669"/>
    <property type="project" value="UniProtKB-KW"/>
</dbReference>
<dbReference type="InterPro" id="IPR039418">
    <property type="entry name" value="LexA-like"/>
</dbReference>
<sequence>MVRKVFVIINFQLSTVPYLTPDLLVGYYIIMAMNKKIITKKQKNLLSVIYDYIKNTGYPPTFEEMRETLNVSSNQSIIDFLAKLEKQGFIKKNEASARSLTILPLGYDILDKPQLIPFLGVTVAGMPMEANEILGEWQSVSSDVKKLKGELFLLKISGDSMINAGIDNNDVVLVKSEKEFISGDIVLANNNGEATIKRFMSDDKPPYVYLKPENPKYPVIPFTEEMELKGKVISILKNGYWKLVK</sequence>
<dbReference type="PRINTS" id="PR00726">
    <property type="entry name" value="LEXASERPTASE"/>
</dbReference>
<protein>
    <submittedName>
        <fullName evidence="16">Repressor LexA</fullName>
    </submittedName>
</protein>
<keyword evidence="2" id="KW-0678">Repressor</keyword>
<reference evidence="16 17" key="1">
    <citation type="journal article" date="2016" name="Nat. Commun.">
        <title>Thousands of microbial genomes shed light on interconnected biogeochemical processes in an aquifer system.</title>
        <authorList>
            <person name="Anantharaman K."/>
            <person name="Brown C.T."/>
            <person name="Hug L.A."/>
            <person name="Sharon I."/>
            <person name="Castelle C.J."/>
            <person name="Probst A.J."/>
            <person name="Thomas B.C."/>
            <person name="Singh A."/>
            <person name="Wilkins M.J."/>
            <person name="Karaoz U."/>
            <person name="Brodie E.L."/>
            <person name="Williams K.H."/>
            <person name="Hubbard S.S."/>
            <person name="Banfield J.F."/>
        </authorList>
    </citation>
    <scope>NUCLEOTIDE SEQUENCE [LARGE SCALE GENOMIC DNA]</scope>
</reference>
<dbReference type="InterPro" id="IPR006199">
    <property type="entry name" value="LexA_DNA-bd_dom"/>
</dbReference>
<evidence type="ECO:0000256" key="12">
    <source>
        <dbReference type="RuleBase" id="RU003991"/>
    </source>
</evidence>
<name>A0A1G2HYS7_9BACT</name>
<evidence type="ECO:0000256" key="9">
    <source>
        <dbReference type="ARBA" id="ARBA00023163"/>
    </source>
</evidence>
<dbReference type="CDD" id="cd06529">
    <property type="entry name" value="S24_LexA-like"/>
    <property type="match status" value="1"/>
</dbReference>
<dbReference type="NCBIfam" id="TIGR00498">
    <property type="entry name" value="lexA"/>
    <property type="match status" value="1"/>
</dbReference>
<feature type="domain" description="Peptidase S24/S26A/S26B/S26C" evidence="14">
    <location>
        <begin position="118"/>
        <end position="233"/>
    </location>
</feature>
<keyword evidence="9" id="KW-0804">Transcription</keyword>
<dbReference type="Proteomes" id="UP000178380">
    <property type="component" value="Unassembled WGS sequence"/>
</dbReference>
<evidence type="ECO:0000256" key="1">
    <source>
        <dbReference type="ARBA" id="ARBA00007484"/>
    </source>
</evidence>
<keyword evidence="13" id="KW-1133">Transmembrane helix</keyword>
<dbReference type="Gene3D" id="2.10.109.10">
    <property type="entry name" value="Umud Fragment, subunit A"/>
    <property type="match status" value="1"/>
</dbReference>
<dbReference type="GO" id="GO:0006281">
    <property type="term" value="P:DNA repair"/>
    <property type="evidence" value="ECO:0007669"/>
    <property type="project" value="UniProtKB-KW"/>
</dbReference>
<dbReference type="Pfam" id="PF01726">
    <property type="entry name" value="LexA_DNA_bind"/>
    <property type="match status" value="1"/>
</dbReference>
<keyword evidence="3" id="KW-0235">DNA replication</keyword>
<proteinExistence type="inferred from homology"/>
<dbReference type="InterPro" id="IPR036388">
    <property type="entry name" value="WH-like_DNA-bd_sf"/>
</dbReference>
<dbReference type="GO" id="GO:0009432">
    <property type="term" value="P:SOS response"/>
    <property type="evidence" value="ECO:0007669"/>
    <property type="project" value="UniProtKB-KW"/>
</dbReference>
<dbReference type="GO" id="GO:0003677">
    <property type="term" value="F:DNA binding"/>
    <property type="evidence" value="ECO:0007669"/>
    <property type="project" value="UniProtKB-KW"/>
</dbReference>
<dbReference type="SUPFAM" id="SSF51306">
    <property type="entry name" value="LexA/Signal peptidase"/>
    <property type="match status" value="1"/>
</dbReference>
<dbReference type="Gene3D" id="1.10.10.10">
    <property type="entry name" value="Winged helix-like DNA-binding domain superfamily/Winged helix DNA-binding domain"/>
    <property type="match status" value="1"/>
</dbReference>
<evidence type="ECO:0000256" key="10">
    <source>
        <dbReference type="ARBA" id="ARBA00023204"/>
    </source>
</evidence>
<dbReference type="InterPro" id="IPR036390">
    <property type="entry name" value="WH_DNA-bd_sf"/>
</dbReference>
<gene>
    <name evidence="16" type="ORF">A3C58_01035</name>
</gene>
<dbReference type="InterPro" id="IPR006197">
    <property type="entry name" value="Peptidase_S24_LexA"/>
</dbReference>
<comment type="caution">
    <text evidence="16">The sequence shown here is derived from an EMBL/GenBank/DDBJ whole genome shotgun (WGS) entry which is preliminary data.</text>
</comment>
<keyword evidence="13" id="KW-0472">Membrane</keyword>
<evidence type="ECO:0000256" key="5">
    <source>
        <dbReference type="ARBA" id="ARBA00022801"/>
    </source>
</evidence>
<keyword evidence="8" id="KW-0238">DNA-binding</keyword>
<evidence type="ECO:0000256" key="13">
    <source>
        <dbReference type="SAM" id="Phobius"/>
    </source>
</evidence>
<keyword evidence="13" id="KW-0812">Transmembrane</keyword>
<dbReference type="InterPro" id="IPR006200">
    <property type="entry name" value="LexA"/>
</dbReference>
<keyword evidence="6 12" id="KW-0068">Autocatalytic cleavage</keyword>
<dbReference type="GO" id="GO:0006508">
    <property type="term" value="P:proteolysis"/>
    <property type="evidence" value="ECO:0007669"/>
    <property type="project" value="InterPro"/>
</dbReference>
<keyword evidence="11" id="KW-0742">SOS response</keyword>
<organism evidence="16 17">
    <name type="scientific">Candidatus Staskawiczbacteria bacterium RIFCSPHIGHO2_02_FULL_34_10</name>
    <dbReference type="NCBI Taxonomy" id="1802205"/>
    <lineage>
        <taxon>Bacteria</taxon>
        <taxon>Candidatus Staskawicziibacteriota</taxon>
    </lineage>
</organism>
<evidence type="ECO:0000313" key="17">
    <source>
        <dbReference type="Proteomes" id="UP000178380"/>
    </source>
</evidence>
<keyword evidence="10" id="KW-0234">DNA repair</keyword>
<keyword evidence="4" id="KW-0227">DNA damage</keyword>
<evidence type="ECO:0000256" key="11">
    <source>
        <dbReference type="ARBA" id="ARBA00023236"/>
    </source>
</evidence>
<dbReference type="InterPro" id="IPR036286">
    <property type="entry name" value="LexA/Signal_pep-like_sf"/>
</dbReference>
<accession>A0A1G2HYS7</accession>
<evidence type="ECO:0000259" key="15">
    <source>
        <dbReference type="Pfam" id="PF01726"/>
    </source>
</evidence>
<dbReference type="GO" id="GO:0045892">
    <property type="term" value="P:negative regulation of DNA-templated transcription"/>
    <property type="evidence" value="ECO:0007669"/>
    <property type="project" value="InterPro"/>
</dbReference>
<dbReference type="EMBL" id="MHOR01000005">
    <property type="protein sequence ID" value="OGZ67643.1"/>
    <property type="molecule type" value="Genomic_DNA"/>
</dbReference>
<evidence type="ECO:0000256" key="6">
    <source>
        <dbReference type="ARBA" id="ARBA00022813"/>
    </source>
</evidence>
<dbReference type="GO" id="GO:0004252">
    <property type="term" value="F:serine-type endopeptidase activity"/>
    <property type="evidence" value="ECO:0007669"/>
    <property type="project" value="InterPro"/>
</dbReference>
<evidence type="ECO:0000256" key="8">
    <source>
        <dbReference type="ARBA" id="ARBA00023125"/>
    </source>
</evidence>
<evidence type="ECO:0000256" key="2">
    <source>
        <dbReference type="ARBA" id="ARBA00022491"/>
    </source>
</evidence>
<evidence type="ECO:0000256" key="7">
    <source>
        <dbReference type="ARBA" id="ARBA00023015"/>
    </source>
</evidence>
<keyword evidence="5 12" id="KW-0378">Hydrolase</keyword>
<evidence type="ECO:0000256" key="4">
    <source>
        <dbReference type="ARBA" id="ARBA00022763"/>
    </source>
</evidence>
<dbReference type="InterPro" id="IPR050077">
    <property type="entry name" value="LexA_repressor"/>
</dbReference>
<dbReference type="AlphaFoldDB" id="A0A1G2HYS7"/>
<dbReference type="PANTHER" id="PTHR33516">
    <property type="entry name" value="LEXA REPRESSOR"/>
    <property type="match status" value="1"/>
</dbReference>
<dbReference type="SUPFAM" id="SSF46785">
    <property type="entry name" value="Winged helix' DNA-binding domain"/>
    <property type="match status" value="1"/>
</dbReference>
<dbReference type="InterPro" id="IPR015927">
    <property type="entry name" value="Peptidase_S24_S26A/B/C"/>
</dbReference>
<feature type="transmembrane region" description="Helical" evidence="13">
    <location>
        <begin position="6"/>
        <end position="30"/>
    </location>
</feature>
<evidence type="ECO:0000256" key="3">
    <source>
        <dbReference type="ARBA" id="ARBA00022705"/>
    </source>
</evidence>
<dbReference type="Pfam" id="PF00717">
    <property type="entry name" value="Peptidase_S24"/>
    <property type="match status" value="1"/>
</dbReference>
<dbReference type="PANTHER" id="PTHR33516:SF2">
    <property type="entry name" value="LEXA REPRESSOR-RELATED"/>
    <property type="match status" value="1"/>
</dbReference>
<evidence type="ECO:0000313" key="16">
    <source>
        <dbReference type="EMBL" id="OGZ67643.1"/>
    </source>
</evidence>
<keyword evidence="7" id="KW-0805">Transcription regulation</keyword>
<evidence type="ECO:0000259" key="14">
    <source>
        <dbReference type="Pfam" id="PF00717"/>
    </source>
</evidence>
<comment type="similarity">
    <text evidence="1 12">Belongs to the peptidase S24 family.</text>
</comment>
<dbReference type="STRING" id="1802205.A3C58_01035"/>
<feature type="domain" description="LexA repressor DNA-binding" evidence="15">
    <location>
        <begin position="38"/>
        <end position="98"/>
    </location>
</feature>